<gene>
    <name evidence="5" type="ORF">DDW44_24575</name>
</gene>
<evidence type="ECO:0000259" key="4">
    <source>
        <dbReference type="PROSITE" id="PS51186"/>
    </source>
</evidence>
<dbReference type="GO" id="GO:0016747">
    <property type="term" value="F:acyltransferase activity, transferring groups other than amino-acyl groups"/>
    <property type="evidence" value="ECO:0007669"/>
    <property type="project" value="InterPro"/>
</dbReference>
<name>A0A2S1SYX1_9ACTN</name>
<protein>
    <submittedName>
        <fullName evidence="5">GNAT family N-acetyltransferase</fullName>
    </submittedName>
</protein>
<dbReference type="Gene3D" id="3.40.630.30">
    <property type="match status" value="1"/>
</dbReference>
<dbReference type="AlphaFoldDB" id="A0A2S1SYX1"/>
<evidence type="ECO:0000256" key="1">
    <source>
        <dbReference type="ARBA" id="ARBA00022679"/>
    </source>
</evidence>
<keyword evidence="1 5" id="KW-0808">Transferase</keyword>
<dbReference type="Pfam" id="PF13302">
    <property type="entry name" value="Acetyltransf_3"/>
    <property type="match status" value="1"/>
</dbReference>
<organism evidence="5 6">
    <name type="scientific">Streptomyces tirandamycinicus</name>
    <dbReference type="NCBI Taxonomy" id="2174846"/>
    <lineage>
        <taxon>Bacteria</taxon>
        <taxon>Bacillati</taxon>
        <taxon>Actinomycetota</taxon>
        <taxon>Actinomycetes</taxon>
        <taxon>Kitasatosporales</taxon>
        <taxon>Streptomycetaceae</taxon>
        <taxon>Streptomyces</taxon>
    </lineage>
</organism>
<dbReference type="RefSeq" id="WP_108907770.1">
    <property type="nucleotide sequence ID" value="NZ_CP029188.1"/>
</dbReference>
<evidence type="ECO:0000256" key="3">
    <source>
        <dbReference type="ARBA" id="ARBA00038502"/>
    </source>
</evidence>
<dbReference type="Proteomes" id="UP000244900">
    <property type="component" value="Chromosome"/>
</dbReference>
<feature type="domain" description="N-acetyltransferase" evidence="4">
    <location>
        <begin position="14"/>
        <end position="175"/>
    </location>
</feature>
<dbReference type="PANTHER" id="PTHR43792">
    <property type="entry name" value="GNAT FAMILY, PUTATIVE (AFU_ORTHOLOGUE AFUA_3G00765)-RELATED-RELATED"/>
    <property type="match status" value="1"/>
</dbReference>
<dbReference type="OrthoDB" id="9132139at2"/>
<evidence type="ECO:0000313" key="5">
    <source>
        <dbReference type="EMBL" id="AWI31598.1"/>
    </source>
</evidence>
<dbReference type="KEGG" id="stir:DDW44_24575"/>
<comment type="similarity">
    <text evidence="3">Belongs to the acetyltransferase family. RimJ subfamily.</text>
</comment>
<proteinExistence type="inferred from homology"/>
<dbReference type="PANTHER" id="PTHR43792:SF8">
    <property type="entry name" value="[RIBOSOMAL PROTEIN US5]-ALANINE N-ACETYLTRANSFERASE"/>
    <property type="match status" value="1"/>
</dbReference>
<dbReference type="InterPro" id="IPR051531">
    <property type="entry name" value="N-acetyltransferase"/>
</dbReference>
<dbReference type="InterPro" id="IPR016181">
    <property type="entry name" value="Acyl_CoA_acyltransferase"/>
</dbReference>
<keyword evidence="2" id="KW-0012">Acyltransferase</keyword>
<keyword evidence="6" id="KW-1185">Reference proteome</keyword>
<dbReference type="SUPFAM" id="SSF55729">
    <property type="entry name" value="Acyl-CoA N-acyltransferases (Nat)"/>
    <property type="match status" value="1"/>
</dbReference>
<sequence length="187" mass="20029">MPLPCPELLPGGGFILRRHRSADGEAFAAFLTDPEATRYMAFTAEQKTTQGAQTMLDYVISAYGSDHEVLSLTIADAADDSYLGSIGGTVTETEGVVEIYYTIVPGAQGRGLATDAVRLLLAYLFALPGVTSVRADVTTENRPSLRVLEKLGFEDRGPVERSAGGGELPYDSLTGRRYVLDAGTYEV</sequence>
<reference evidence="5 6" key="1">
    <citation type="submission" date="2018-05" db="EMBL/GenBank/DDBJ databases">
        <title>Complete genome sequence of sponge-derived Streptomyces sp. HNM0039.</title>
        <authorList>
            <person name="Huang X."/>
            <person name="Zhou S."/>
        </authorList>
    </citation>
    <scope>NUCLEOTIDE SEQUENCE [LARGE SCALE GENOMIC DNA]</scope>
    <source>
        <strain evidence="5 6">HNM0039</strain>
    </source>
</reference>
<dbReference type="InterPro" id="IPR000182">
    <property type="entry name" value="GNAT_dom"/>
</dbReference>
<evidence type="ECO:0000313" key="6">
    <source>
        <dbReference type="Proteomes" id="UP000244900"/>
    </source>
</evidence>
<evidence type="ECO:0000256" key="2">
    <source>
        <dbReference type="ARBA" id="ARBA00023315"/>
    </source>
</evidence>
<accession>A0A2S1SYX1</accession>
<dbReference type="PROSITE" id="PS51186">
    <property type="entry name" value="GNAT"/>
    <property type="match status" value="1"/>
</dbReference>
<dbReference type="EMBL" id="CP029188">
    <property type="protein sequence ID" value="AWI31598.1"/>
    <property type="molecule type" value="Genomic_DNA"/>
</dbReference>